<dbReference type="Proteomes" id="UP000289555">
    <property type="component" value="Chromosome"/>
</dbReference>
<keyword evidence="2" id="KW-1185">Reference proteome</keyword>
<sequence>MGEAFKGGQQARRAALLCQNVRFGLYLDCRRRQTKALEYRQLPDGTHTPEDCADFIRYSCGIESRAELDHNDTARAMLERIVADYQRWERQQRMLDQIAGGMA</sequence>
<dbReference type="EMBL" id="AP019416">
    <property type="protein sequence ID" value="BBI51076.1"/>
    <property type="molecule type" value="Genomic_DNA"/>
</dbReference>
<proteinExistence type="predicted"/>
<name>A0ABM7GKL0_9GAMM</name>
<accession>A0ABM7GKL0</accession>
<gene>
    <name evidence="1" type="ORF">HORIV_34970</name>
</gene>
<organism evidence="1 2">
    <name type="scientific">Vreelandella olivaria</name>
    <dbReference type="NCBI Taxonomy" id="390919"/>
    <lineage>
        <taxon>Bacteria</taxon>
        <taxon>Pseudomonadati</taxon>
        <taxon>Pseudomonadota</taxon>
        <taxon>Gammaproteobacteria</taxon>
        <taxon>Oceanospirillales</taxon>
        <taxon>Halomonadaceae</taxon>
        <taxon>Vreelandella</taxon>
    </lineage>
</organism>
<protein>
    <submittedName>
        <fullName evidence="1">Uncharacterized protein</fullName>
    </submittedName>
</protein>
<evidence type="ECO:0000313" key="2">
    <source>
        <dbReference type="Proteomes" id="UP000289555"/>
    </source>
</evidence>
<evidence type="ECO:0000313" key="1">
    <source>
        <dbReference type="EMBL" id="BBI51076.1"/>
    </source>
</evidence>
<reference evidence="2" key="1">
    <citation type="journal article" date="2019" name="Microbiol. Resour. Announc.">
        <title>Complete Genome Sequence of Halomonas olivaria, a Moderately Halophilic Bacterium Isolated from Olive Processing Effluents, Obtained by Nanopore Sequencing.</title>
        <authorList>
            <person name="Nagata S."/>
            <person name="Ii K.M."/>
            <person name="Tsukimi T."/>
            <person name="Miura M.C."/>
            <person name="Galipon J."/>
            <person name="Arakawa K."/>
        </authorList>
    </citation>
    <scope>NUCLEOTIDE SEQUENCE [LARGE SCALE GENOMIC DNA]</scope>
    <source>
        <strain evidence="2">TYRC17</strain>
    </source>
</reference>